<feature type="non-terminal residue" evidence="1">
    <location>
        <position position="81"/>
    </location>
</feature>
<dbReference type="Proteomes" id="UP001236303">
    <property type="component" value="Unassembled WGS sequence"/>
</dbReference>
<evidence type="ECO:0000313" key="2">
    <source>
        <dbReference type="Proteomes" id="UP001236303"/>
    </source>
</evidence>
<reference evidence="1" key="1">
    <citation type="submission" date="2023-05" db="EMBL/GenBank/DDBJ databases">
        <title>Cataloging the Phylogenetic Diversity of Human Bladder Bacteria.</title>
        <authorList>
            <person name="Du J."/>
        </authorList>
    </citation>
    <scope>NUCLEOTIDE SEQUENCE</scope>
    <source>
        <strain evidence="1">UMB1050</strain>
    </source>
</reference>
<dbReference type="EMBL" id="JASOPA010000168">
    <property type="protein sequence ID" value="MDK7243661.1"/>
    <property type="molecule type" value="Genomic_DNA"/>
</dbReference>
<evidence type="ECO:0000313" key="1">
    <source>
        <dbReference type="EMBL" id="MDK7243661.1"/>
    </source>
</evidence>
<comment type="caution">
    <text evidence="1">The sequence shown here is derived from an EMBL/GenBank/DDBJ whole genome shotgun (WGS) entry which is preliminary data.</text>
</comment>
<organism evidence="1 2">
    <name type="scientific">Neisseria subflava</name>
    <dbReference type="NCBI Taxonomy" id="28449"/>
    <lineage>
        <taxon>Bacteria</taxon>
        <taxon>Pseudomonadati</taxon>
        <taxon>Pseudomonadota</taxon>
        <taxon>Betaproteobacteria</taxon>
        <taxon>Neisseriales</taxon>
        <taxon>Neisseriaceae</taxon>
        <taxon>Neisseria</taxon>
    </lineage>
</organism>
<sequence>ALKDSLEHLKADKQKLEASVANVLELSNLATEFETFFDEKMAPLRFKALIQGAGKEIQIDKIRQLLTLTENWLSEMNKIVP</sequence>
<protein>
    <submittedName>
        <fullName evidence="1">Uncharacterized protein</fullName>
    </submittedName>
</protein>
<accession>A0AAW6YDS3</accession>
<dbReference type="RefSeq" id="WP_285071669.1">
    <property type="nucleotide sequence ID" value="NZ_JASOPA010000168.1"/>
</dbReference>
<feature type="non-terminal residue" evidence="1">
    <location>
        <position position="1"/>
    </location>
</feature>
<proteinExistence type="predicted"/>
<gene>
    <name evidence="1" type="ORF">QP451_11695</name>
</gene>
<dbReference type="AlphaFoldDB" id="A0AAW6YDS3"/>
<name>A0AAW6YDS3_NEISU</name>